<evidence type="ECO:0000256" key="12">
    <source>
        <dbReference type="ARBA" id="ARBA00029757"/>
    </source>
</evidence>
<dbReference type="GO" id="GO:0005886">
    <property type="term" value="C:plasma membrane"/>
    <property type="evidence" value="ECO:0007669"/>
    <property type="project" value="TreeGrafter"/>
</dbReference>
<organism evidence="14 15">
    <name type="scientific">Amnimonas aquatica</name>
    <dbReference type="NCBI Taxonomy" id="2094561"/>
    <lineage>
        <taxon>Bacteria</taxon>
        <taxon>Pseudomonadati</taxon>
        <taxon>Pseudomonadota</taxon>
        <taxon>Gammaproteobacteria</taxon>
        <taxon>Moraxellales</taxon>
        <taxon>Moraxellaceae</taxon>
        <taxon>Amnimonas</taxon>
    </lineage>
</organism>
<dbReference type="Proteomes" id="UP000243900">
    <property type="component" value="Unassembled WGS sequence"/>
</dbReference>
<dbReference type="NCBIfam" id="TIGR00682">
    <property type="entry name" value="lpxK"/>
    <property type="match status" value="1"/>
</dbReference>
<keyword evidence="6 13" id="KW-0441">Lipid A biosynthesis</keyword>
<name>A0A2P6ASB6_9GAMM</name>
<keyword evidence="10 13" id="KW-0067">ATP-binding</keyword>
<evidence type="ECO:0000256" key="3">
    <source>
        <dbReference type="ARBA" id="ARBA00012071"/>
    </source>
</evidence>
<gene>
    <name evidence="13" type="primary">lpxK</name>
    <name evidence="14" type="ORF">C5O18_06040</name>
</gene>
<dbReference type="AlphaFoldDB" id="A0A2P6ASB6"/>
<keyword evidence="11 13" id="KW-0443">Lipid metabolism</keyword>
<accession>A0A2P6ASB6</accession>
<dbReference type="RefSeq" id="WP_105192377.1">
    <property type="nucleotide sequence ID" value="NZ_PTQZ01000124.1"/>
</dbReference>
<feature type="binding site" evidence="13">
    <location>
        <begin position="57"/>
        <end position="64"/>
    </location>
    <ligand>
        <name>ATP</name>
        <dbReference type="ChEBI" id="CHEBI:30616"/>
    </ligand>
</feature>
<evidence type="ECO:0000256" key="7">
    <source>
        <dbReference type="ARBA" id="ARBA00022679"/>
    </source>
</evidence>
<keyword evidence="9 13" id="KW-0418">Kinase</keyword>
<keyword evidence="5 13" id="KW-0444">Lipid biosynthesis</keyword>
<dbReference type="EC" id="2.7.1.130" evidence="3 13"/>
<dbReference type="GO" id="GO:0009244">
    <property type="term" value="P:lipopolysaccharide core region biosynthetic process"/>
    <property type="evidence" value="ECO:0007669"/>
    <property type="project" value="TreeGrafter"/>
</dbReference>
<dbReference type="GO" id="GO:0009245">
    <property type="term" value="P:lipid A biosynthetic process"/>
    <property type="evidence" value="ECO:0007669"/>
    <property type="project" value="UniProtKB-UniRule"/>
</dbReference>
<evidence type="ECO:0000256" key="6">
    <source>
        <dbReference type="ARBA" id="ARBA00022556"/>
    </source>
</evidence>
<dbReference type="GO" id="GO:0005524">
    <property type="term" value="F:ATP binding"/>
    <property type="evidence" value="ECO:0007669"/>
    <property type="project" value="UniProtKB-UniRule"/>
</dbReference>
<evidence type="ECO:0000256" key="1">
    <source>
        <dbReference type="ARBA" id="ARBA00002274"/>
    </source>
</evidence>
<proteinExistence type="inferred from homology"/>
<comment type="caution">
    <text evidence="14">The sequence shown here is derived from an EMBL/GenBank/DDBJ whole genome shotgun (WGS) entry which is preliminary data.</text>
</comment>
<evidence type="ECO:0000256" key="8">
    <source>
        <dbReference type="ARBA" id="ARBA00022741"/>
    </source>
</evidence>
<dbReference type="Pfam" id="PF02606">
    <property type="entry name" value="LpxK"/>
    <property type="match status" value="1"/>
</dbReference>
<keyword evidence="15" id="KW-1185">Reference proteome</keyword>
<evidence type="ECO:0000256" key="11">
    <source>
        <dbReference type="ARBA" id="ARBA00023098"/>
    </source>
</evidence>
<dbReference type="UniPathway" id="UPA00359">
    <property type="reaction ID" value="UER00482"/>
</dbReference>
<evidence type="ECO:0000256" key="5">
    <source>
        <dbReference type="ARBA" id="ARBA00022516"/>
    </source>
</evidence>
<dbReference type="PANTHER" id="PTHR42724:SF1">
    <property type="entry name" value="TETRAACYLDISACCHARIDE 4'-KINASE, MITOCHONDRIAL-RELATED"/>
    <property type="match status" value="1"/>
</dbReference>
<reference evidence="15" key="1">
    <citation type="submission" date="2018-02" db="EMBL/GenBank/DDBJ databases">
        <title>Genome sequencing of Solimonas sp. HR-BB.</title>
        <authorList>
            <person name="Lee Y."/>
            <person name="Jeon C.O."/>
        </authorList>
    </citation>
    <scope>NUCLEOTIDE SEQUENCE [LARGE SCALE GENOMIC DNA]</scope>
    <source>
        <strain evidence="15">HR-E</strain>
    </source>
</reference>
<dbReference type="HAMAP" id="MF_00409">
    <property type="entry name" value="LpxK"/>
    <property type="match status" value="1"/>
</dbReference>
<evidence type="ECO:0000256" key="4">
    <source>
        <dbReference type="ARBA" id="ARBA00016436"/>
    </source>
</evidence>
<dbReference type="InterPro" id="IPR003758">
    <property type="entry name" value="LpxK"/>
</dbReference>
<evidence type="ECO:0000313" key="14">
    <source>
        <dbReference type="EMBL" id="PQA42355.1"/>
    </source>
</evidence>
<dbReference type="PANTHER" id="PTHR42724">
    <property type="entry name" value="TETRAACYLDISACCHARIDE 4'-KINASE"/>
    <property type="match status" value="1"/>
</dbReference>
<comment type="pathway">
    <text evidence="2 13">Glycolipid biosynthesis; lipid IV(A) biosynthesis; lipid IV(A) from (3R)-3-hydroxytetradecanoyl-[acyl-carrier-protein] and UDP-N-acetyl-alpha-D-glucosamine: step 6/6.</text>
</comment>
<keyword evidence="7 13" id="KW-0808">Transferase</keyword>
<protein>
    <recommendedName>
        <fullName evidence="4 13">Tetraacyldisaccharide 4'-kinase</fullName>
        <ecNumber evidence="3 13">2.7.1.130</ecNumber>
    </recommendedName>
    <alternativeName>
        <fullName evidence="12 13">Lipid A 4'-kinase</fullName>
    </alternativeName>
</protein>
<dbReference type="SUPFAM" id="SSF52540">
    <property type="entry name" value="P-loop containing nucleoside triphosphate hydrolases"/>
    <property type="match status" value="1"/>
</dbReference>
<comment type="catalytic activity">
    <reaction evidence="13">
        <text>a lipid A disaccharide + ATP = a lipid IVA + ADP + H(+)</text>
        <dbReference type="Rhea" id="RHEA:67840"/>
        <dbReference type="ChEBI" id="CHEBI:15378"/>
        <dbReference type="ChEBI" id="CHEBI:30616"/>
        <dbReference type="ChEBI" id="CHEBI:176343"/>
        <dbReference type="ChEBI" id="CHEBI:176425"/>
        <dbReference type="ChEBI" id="CHEBI:456216"/>
        <dbReference type="EC" id="2.7.1.130"/>
    </reaction>
</comment>
<dbReference type="OrthoDB" id="9766423at2"/>
<dbReference type="InterPro" id="IPR027417">
    <property type="entry name" value="P-loop_NTPase"/>
</dbReference>
<dbReference type="GO" id="GO:0009029">
    <property type="term" value="F:lipid-A 4'-kinase activity"/>
    <property type="evidence" value="ECO:0007669"/>
    <property type="project" value="UniProtKB-UniRule"/>
</dbReference>
<evidence type="ECO:0000256" key="13">
    <source>
        <dbReference type="HAMAP-Rule" id="MF_00409"/>
    </source>
</evidence>
<evidence type="ECO:0000256" key="10">
    <source>
        <dbReference type="ARBA" id="ARBA00022840"/>
    </source>
</evidence>
<dbReference type="EMBL" id="PTQZ01000124">
    <property type="protein sequence ID" value="PQA42355.1"/>
    <property type="molecule type" value="Genomic_DNA"/>
</dbReference>
<evidence type="ECO:0000313" key="15">
    <source>
        <dbReference type="Proteomes" id="UP000243900"/>
    </source>
</evidence>
<sequence length="352" mass="37338">MASWAERWHDGHPLFRLLLPLGRLFEAVAARRRAAWRDGRRTSWRAPVPVIVVGNITVGGTGKTPLTLALVEQLRAAGWRPGIVSRGYGGRATYPCLVLPDADAAVVGDEPLLLARRSGVPVVVDPQRARGVRHLLAGADCDLVICDDGLQHYALARDIEIAVIDGRRGLGSGLPLPAGPLREPPSRLAEVDFRVINGDWLAAGEPPAAAVTMLLEPGEWLPVATAGSTGPVAGTAIAAGAAARSAAAGQAPQPPARVHAVAGIGHPPRFFAMLAAQGYAPVPHAFPDHHAYRAEELRFTPPLPLVMTEKDAVKCAGIAPPDSWFVPVQAMLPADFWQALHSRLADWRPSDA</sequence>
<evidence type="ECO:0000256" key="2">
    <source>
        <dbReference type="ARBA" id="ARBA00004870"/>
    </source>
</evidence>
<comment type="function">
    <text evidence="1 13">Transfers the gamma-phosphate of ATP to the 4'-position of a tetraacyldisaccharide 1-phosphate intermediate (termed DS-1-P) to form tetraacyldisaccharide 1,4'-bis-phosphate (lipid IVA).</text>
</comment>
<comment type="similarity">
    <text evidence="13">Belongs to the LpxK family.</text>
</comment>
<evidence type="ECO:0000256" key="9">
    <source>
        <dbReference type="ARBA" id="ARBA00022777"/>
    </source>
</evidence>
<keyword evidence="8 13" id="KW-0547">Nucleotide-binding</keyword>